<keyword evidence="3" id="KW-1185">Reference proteome</keyword>
<keyword evidence="1" id="KW-0472">Membrane</keyword>
<organism evidence="2 3">
    <name type="scientific">Paenibacillus vini</name>
    <dbReference type="NCBI Taxonomy" id="1476024"/>
    <lineage>
        <taxon>Bacteria</taxon>
        <taxon>Bacillati</taxon>
        <taxon>Bacillota</taxon>
        <taxon>Bacilli</taxon>
        <taxon>Bacillales</taxon>
        <taxon>Paenibacillaceae</taxon>
        <taxon>Paenibacillus</taxon>
    </lineage>
</organism>
<accession>A0ABQ4M795</accession>
<dbReference type="Gene3D" id="1.50.10.10">
    <property type="match status" value="1"/>
</dbReference>
<keyword evidence="1" id="KW-0812">Transmembrane</keyword>
<protein>
    <recommendedName>
        <fullName evidence="4">Glycosyl hydrolase</fullName>
    </recommendedName>
</protein>
<dbReference type="Proteomes" id="UP000679992">
    <property type="component" value="Unassembled WGS sequence"/>
</dbReference>
<dbReference type="EMBL" id="BOSL01000002">
    <property type="protein sequence ID" value="GIP51845.1"/>
    <property type="molecule type" value="Genomic_DNA"/>
</dbReference>
<evidence type="ECO:0000313" key="2">
    <source>
        <dbReference type="EMBL" id="GIP51845.1"/>
    </source>
</evidence>
<feature type="transmembrane region" description="Helical" evidence="1">
    <location>
        <begin position="12"/>
        <end position="33"/>
    </location>
</feature>
<gene>
    <name evidence="2" type="ORF">J42TS3_08800</name>
</gene>
<evidence type="ECO:0000256" key="1">
    <source>
        <dbReference type="SAM" id="Phobius"/>
    </source>
</evidence>
<dbReference type="InterPro" id="IPR008928">
    <property type="entry name" value="6-hairpin_glycosidase_sf"/>
</dbReference>
<evidence type="ECO:0000313" key="3">
    <source>
        <dbReference type="Proteomes" id="UP000679992"/>
    </source>
</evidence>
<comment type="caution">
    <text evidence="2">The sequence shown here is derived from an EMBL/GenBank/DDBJ whole genome shotgun (WGS) entry which is preliminary data.</text>
</comment>
<sequence>MKLRPFIAERRKNTIFIFMILALVLALVTFIYIRQNDRRELSSTITFVEKYMTNPNGTLASYLQDFESDNPDVVAGHEALSESLGLWMQAAVLNKDKKRFDGSFKLLQELFISPQNYVYWKLQPDGKAEVNTSALGDDFRIIGALLDAYDLWQEKEVLDTAEKLTKTLRSSLRVEGYFVDYHDFKHETSAGELSLVYVDTAALQAMQRHGLIDRGMLDKHTDLLLNMPNDGTFFPKAFQVTSRMYRYDQEINLIDQLIVGIHLAELGKSVEPLTAFLKQELTARDMLPGRYDREIREPSVNYESPAVYGLAILLACEIKDRAWAEQLYPHMIAMRDNDPRFEGGYVFDRNSHLFDNLVPLLAENVYMKNASEHE</sequence>
<keyword evidence="1" id="KW-1133">Transmembrane helix</keyword>
<reference evidence="2 3" key="1">
    <citation type="submission" date="2021-03" db="EMBL/GenBank/DDBJ databases">
        <title>Antimicrobial resistance genes in bacteria isolated from Japanese honey, and their potential for conferring macrolide and lincosamide resistance in the American foulbrood pathogen Paenibacillus larvae.</title>
        <authorList>
            <person name="Okamoto M."/>
            <person name="Kumagai M."/>
            <person name="Kanamori H."/>
            <person name="Takamatsu D."/>
        </authorList>
    </citation>
    <scope>NUCLEOTIDE SEQUENCE [LARGE SCALE GENOMIC DNA]</scope>
    <source>
        <strain evidence="2 3">J42TS3</strain>
    </source>
</reference>
<proteinExistence type="predicted"/>
<name>A0ABQ4M795_9BACL</name>
<dbReference type="RefSeq" id="WP_213653914.1">
    <property type="nucleotide sequence ID" value="NZ_BOSL01000002.1"/>
</dbReference>
<evidence type="ECO:0008006" key="4">
    <source>
        <dbReference type="Google" id="ProtNLM"/>
    </source>
</evidence>
<dbReference type="SUPFAM" id="SSF48208">
    <property type="entry name" value="Six-hairpin glycosidases"/>
    <property type="match status" value="1"/>
</dbReference>
<dbReference type="InterPro" id="IPR012341">
    <property type="entry name" value="6hp_glycosidase-like_sf"/>
</dbReference>